<dbReference type="Proteomes" id="UP000679226">
    <property type="component" value="Chromosome"/>
</dbReference>
<dbReference type="AlphaFoldDB" id="A0A975KIE3"/>
<proteinExistence type="predicted"/>
<organism evidence="1 2">
    <name type="scientific">Bacteroides eggerthii</name>
    <dbReference type="NCBI Taxonomy" id="28111"/>
    <lineage>
        <taxon>Bacteria</taxon>
        <taxon>Pseudomonadati</taxon>
        <taxon>Bacteroidota</taxon>
        <taxon>Bacteroidia</taxon>
        <taxon>Bacteroidales</taxon>
        <taxon>Bacteroidaceae</taxon>
        <taxon>Bacteroides</taxon>
    </lineage>
</organism>
<gene>
    <name evidence="1" type="ORF">INE88_03793</name>
</gene>
<dbReference type="KEGG" id="beg:INE88_03793"/>
<reference evidence="1" key="1">
    <citation type="journal article" date="2021" name="PLoS Genet.">
        <title>Mobile Type VI secretion system loci of the gut Bacteroidales display extensive intra-ecosystem transfer, multi-species spread and geographical clustering.</title>
        <authorList>
            <person name="Garcia-Bayona L."/>
            <person name="Coyne M.J."/>
            <person name="Comstock L.E."/>
        </authorList>
    </citation>
    <scope>NUCLEOTIDE SEQUENCE</scope>
    <source>
        <strain evidence="1">CL11T00C20</strain>
    </source>
</reference>
<name>A0A975KIE3_9BACE</name>
<evidence type="ECO:0000313" key="1">
    <source>
        <dbReference type="EMBL" id="QUT46948.1"/>
    </source>
</evidence>
<dbReference type="EMBL" id="CP072227">
    <property type="protein sequence ID" value="QUT46948.1"/>
    <property type="molecule type" value="Genomic_DNA"/>
</dbReference>
<protein>
    <submittedName>
        <fullName evidence="1">Uncharacterized protein</fullName>
    </submittedName>
</protein>
<accession>A0A975KIE3</accession>
<evidence type="ECO:0000313" key="2">
    <source>
        <dbReference type="Proteomes" id="UP000679226"/>
    </source>
</evidence>
<sequence>MEDTIKFLVRGEEYSISNSWEKLDPYLYASLIQDIQNMANGQLSIAMVRVRHICRTMGWDIKKIKTDEGYQNLAWLAEQITFPFLIEYPDNDSALRELDDETRKLCKRIPPHRLPGITISKYLKKLDYRYTVDSCFCKQLVPFIEIDDEFYSSYKIDTRYGYLTCSLTALQFIEAKALIGCTKDKLPLLAAVLYYPEKYSSEGAHELAERFTHVPDNTLVAIAFNFHAFVNYLFTKTQFRLLTEAKETRQSTIVTGALESLYNLSADGLGDIDKVEQMNVIQYLTILRKKLIDTVRSLHAAKMENVDIEKETGLPISIISQIL</sequence>